<feature type="compositionally biased region" description="Low complexity" evidence="1">
    <location>
        <begin position="127"/>
        <end position="144"/>
    </location>
</feature>
<dbReference type="InterPro" id="IPR056440">
    <property type="entry name" value="Zn-ribbon_GIR1"/>
</dbReference>
<dbReference type="PANTHER" id="PTHR33177:SF70">
    <property type="entry name" value="OS03G0660700 PROTEIN"/>
    <property type="match status" value="1"/>
</dbReference>
<feature type="region of interest" description="Disordered" evidence="1">
    <location>
        <begin position="34"/>
        <end position="68"/>
    </location>
</feature>
<keyword evidence="4" id="KW-1185">Reference proteome</keyword>
<reference evidence="3" key="2">
    <citation type="submission" date="2018-10" db="UniProtKB">
        <authorList>
            <consortium name="EnsemblPlants"/>
        </authorList>
    </citation>
    <scope>IDENTIFICATION</scope>
</reference>
<dbReference type="Proteomes" id="UP000019116">
    <property type="component" value="Chromosome 4B"/>
</dbReference>
<name>A0A3B6IKI7_WHEAT</name>
<feature type="domain" description="GIR1-like zinc ribbon" evidence="2">
    <location>
        <begin position="172"/>
        <end position="200"/>
    </location>
</feature>
<evidence type="ECO:0000313" key="4">
    <source>
        <dbReference type="Proteomes" id="UP000019116"/>
    </source>
</evidence>
<dbReference type="OrthoDB" id="1929178at2759"/>
<dbReference type="GeneID" id="123090592"/>
<protein>
    <recommendedName>
        <fullName evidence="2">GIR1-like zinc ribbon domain-containing protein</fullName>
    </recommendedName>
</protein>
<dbReference type="Gramene" id="TraesNOR4B03G02245680.1">
    <property type="protein sequence ID" value="TraesNOR4B03G02245680.1"/>
    <property type="gene ID" value="TraesNOR4B03G02245680"/>
</dbReference>
<dbReference type="InterPro" id="IPR055281">
    <property type="entry name" value="GIR1-2/SIED1"/>
</dbReference>
<proteinExistence type="predicted"/>
<dbReference type="Gramene" id="TraesJUL4B03G02244980.1">
    <property type="protein sequence ID" value="TraesJUL4B03G02244980.1"/>
    <property type="gene ID" value="TraesJUL4B03G02244980"/>
</dbReference>
<evidence type="ECO:0000313" key="3">
    <source>
        <dbReference type="EnsemblPlants" id="TraesCS4B02G017000.1"/>
    </source>
</evidence>
<dbReference type="Gramene" id="TraesSTA4B03G02224390.1">
    <property type="protein sequence ID" value="TraesSTA4B03G02224390.1"/>
    <property type="gene ID" value="TraesSTA4B03G02224390"/>
</dbReference>
<feature type="region of interest" description="Disordered" evidence="1">
    <location>
        <begin position="194"/>
        <end position="214"/>
    </location>
</feature>
<dbReference type="PANTHER" id="PTHR33177">
    <property type="entry name" value="PUTATIVE-RELATED"/>
    <property type="match status" value="1"/>
</dbReference>
<reference evidence="3" key="1">
    <citation type="submission" date="2018-08" db="EMBL/GenBank/DDBJ databases">
        <authorList>
            <person name="Rossello M."/>
        </authorList>
    </citation>
    <scope>NUCLEOTIDE SEQUENCE [LARGE SCALE GENOMIC DNA]</scope>
    <source>
        <strain evidence="3">cv. Chinese Spring</strain>
    </source>
</reference>
<organism evidence="3">
    <name type="scientific">Triticum aestivum</name>
    <name type="common">Wheat</name>
    <dbReference type="NCBI Taxonomy" id="4565"/>
    <lineage>
        <taxon>Eukaryota</taxon>
        <taxon>Viridiplantae</taxon>
        <taxon>Streptophyta</taxon>
        <taxon>Embryophyta</taxon>
        <taxon>Tracheophyta</taxon>
        <taxon>Spermatophyta</taxon>
        <taxon>Magnoliopsida</taxon>
        <taxon>Liliopsida</taxon>
        <taxon>Poales</taxon>
        <taxon>Poaceae</taxon>
        <taxon>BOP clade</taxon>
        <taxon>Pooideae</taxon>
        <taxon>Triticodae</taxon>
        <taxon>Triticeae</taxon>
        <taxon>Triticinae</taxon>
        <taxon>Triticum</taxon>
    </lineage>
</organism>
<dbReference type="Pfam" id="PF24747">
    <property type="entry name" value="Zn-ribbon_GIR1"/>
    <property type="match status" value="1"/>
</dbReference>
<feature type="region of interest" description="Disordered" evidence="1">
    <location>
        <begin position="116"/>
        <end position="151"/>
    </location>
</feature>
<dbReference type="Gramene" id="TraesCAD_scaffold_027427_01G000100.1">
    <property type="protein sequence ID" value="TraesCAD_scaffold_027427_01G000100.1"/>
    <property type="gene ID" value="TraesCAD_scaffold_027427_01G000100"/>
</dbReference>
<dbReference type="Gramene" id="TraesLAC4B03G02182540.1">
    <property type="protein sequence ID" value="TraesLAC4B03G02182540.1"/>
    <property type="gene ID" value="TraesLAC4B03G02182540"/>
</dbReference>
<dbReference type="Gramene" id="TraesWEE_scaffold_022041_01G000100.1">
    <property type="protein sequence ID" value="TraesWEE_scaffold_022041_01G000100.1"/>
    <property type="gene ID" value="TraesWEE_scaffold_022041_01G000100"/>
</dbReference>
<dbReference type="PaxDb" id="4565-Traes_4BS_CC747C5CF.1"/>
<gene>
    <name evidence="3" type="primary">LOC123090592</name>
</gene>
<sequence>MVAEAVGFMMSRAADGGTIAPELVTRDFLGGCQAPAPAADGPRHDAAALQPGKPPLQKHRSPPPSARGDLNLFPASGAAMAPLPTMAPAADCAATTTYHSVCTIEKVKTALERFERGKQGQGHHHQQQQSGAGAGAGASPSSSSVTTSVKRRGDVAVEQGDGCDSPSASGGMVAAACPRCFLYVLIARSDPRCPRCESHVPPPPAPAPKKKPRIDLNVGFLGT</sequence>
<dbReference type="KEGG" id="taes:123090592"/>
<dbReference type="EnsemblPlants" id="TraesCS4B02G017000.1">
    <property type="protein sequence ID" value="TraesCS4B02G017000.1"/>
    <property type="gene ID" value="TraesCS4B02G017000"/>
</dbReference>
<evidence type="ECO:0000259" key="2">
    <source>
        <dbReference type="Pfam" id="PF24747"/>
    </source>
</evidence>
<dbReference type="Gramene" id="TraesLDM4B03G02227740.1">
    <property type="protein sequence ID" value="TraesLDM4B03G02227740.1"/>
    <property type="gene ID" value="TraesLDM4B03G02227740"/>
</dbReference>
<dbReference type="Gramene" id="TraesCS4B02G017000.1">
    <property type="protein sequence ID" value="TraesCS4B02G017000.1"/>
    <property type="gene ID" value="TraesCS4B02G017000"/>
</dbReference>
<dbReference type="Gramene" id="TraesCLE_scaffold_012971_01G000100.1">
    <property type="protein sequence ID" value="TraesCLE_scaffold_012971_01G000100.1"/>
    <property type="gene ID" value="TraesCLE_scaffold_012971_01G000100"/>
</dbReference>
<dbReference type="AlphaFoldDB" id="A0A3B6IKI7"/>
<dbReference type="Gramene" id="TraesCS4B03G0034700.1">
    <property type="protein sequence ID" value="TraesCS4B03G0034700.1.CDS"/>
    <property type="gene ID" value="TraesCS4B03G0034700"/>
</dbReference>
<dbReference type="Gramene" id="TraesROB_scaffold_015170_01G000100.1">
    <property type="protein sequence ID" value="TraesROB_scaffold_015170_01G000100.1"/>
    <property type="gene ID" value="TraesROB_scaffold_015170_01G000100"/>
</dbReference>
<dbReference type="RefSeq" id="XP_044367845.1">
    <property type="nucleotide sequence ID" value="XM_044511910.1"/>
</dbReference>
<evidence type="ECO:0000256" key="1">
    <source>
        <dbReference type="SAM" id="MobiDB-lite"/>
    </source>
</evidence>
<accession>A0A3B6IKI7</accession>